<evidence type="ECO:0000313" key="3">
    <source>
        <dbReference type="Proteomes" id="UP001622612"/>
    </source>
</evidence>
<proteinExistence type="predicted"/>
<dbReference type="Proteomes" id="UP001622612">
    <property type="component" value="Chromosome"/>
</dbReference>
<accession>A0ABZ2TLG6</accession>
<feature type="transmembrane region" description="Helical" evidence="1">
    <location>
        <begin position="234"/>
        <end position="257"/>
    </location>
</feature>
<evidence type="ECO:0000256" key="1">
    <source>
        <dbReference type="SAM" id="Phobius"/>
    </source>
</evidence>
<keyword evidence="3" id="KW-1185">Reference proteome</keyword>
<keyword evidence="1" id="KW-1133">Transmembrane helix</keyword>
<organism evidence="2 3">
    <name type="scientific">Metamycoplasma faucium</name>
    <dbReference type="NCBI Taxonomy" id="56142"/>
    <lineage>
        <taxon>Bacteria</taxon>
        <taxon>Bacillati</taxon>
        <taxon>Mycoplasmatota</taxon>
        <taxon>Mycoplasmoidales</taxon>
        <taxon>Metamycoplasmataceae</taxon>
        <taxon>Metamycoplasma</taxon>
    </lineage>
</organism>
<keyword evidence="1" id="KW-0812">Transmembrane</keyword>
<dbReference type="RefSeq" id="WP_405311503.1">
    <property type="nucleotide sequence ID" value="NZ_CP088155.1"/>
</dbReference>
<gene>
    <name evidence="2" type="ORF">LQ356_03280</name>
</gene>
<name>A0ABZ2TLG6_9BACT</name>
<reference evidence="2" key="1">
    <citation type="submission" date="2021-11" db="EMBL/GenBank/DDBJ databases">
        <title>The first genome sequence of unculturable Mycoplasma faucium obtained by de novo assembly of metagenomic reads.</title>
        <authorList>
            <person name="Sabat A.J."/>
            <person name="Bathoorn E."/>
            <person name="Akkerboom V."/>
            <person name="Friedrich A.W."/>
        </authorList>
    </citation>
    <scope>NUCLEOTIDE SEQUENCE [LARGE SCALE GENOMIC DNA]</scope>
    <source>
        <strain evidence="2">UMCG-MFM1</strain>
    </source>
</reference>
<keyword evidence="1" id="KW-0472">Membrane</keyword>
<protein>
    <submittedName>
        <fullName evidence="2">Uncharacterized protein</fullName>
    </submittedName>
</protein>
<evidence type="ECO:0000313" key="2">
    <source>
        <dbReference type="EMBL" id="WYM97195.1"/>
    </source>
</evidence>
<sequence>MLEQTRKFYIMERTDNNGALTFYLNEVGESKNPEKLKDFKEVLHKFLDILKNYTGKALVYFHANWTYRGFATVEQVKKIIETLTANNVENKNAIEYIVTNKLISPLAINKDGKKVIDSTMVMAQIEFDLERKAKDVIFKLTNPKATVENIVVEDITTEEMKNYTVDIVKLERNFDSIDVSYNLINGKYKSQLYIKTLSNLGKNLEMSKARTINEDIEIKEHQQYVEVRNFKTKVWISVSILIALAILSAIMLVVILLRK</sequence>
<dbReference type="EMBL" id="CP088155">
    <property type="protein sequence ID" value="WYM97195.1"/>
    <property type="molecule type" value="Genomic_DNA"/>
</dbReference>